<evidence type="ECO:0000313" key="1">
    <source>
        <dbReference type="EMBL" id="KAJ0178079.1"/>
    </source>
</evidence>
<name>A0ACC1D288_9NEOP</name>
<organism evidence="1 2">
    <name type="scientific">Dendrolimus kikuchii</name>
    <dbReference type="NCBI Taxonomy" id="765133"/>
    <lineage>
        <taxon>Eukaryota</taxon>
        <taxon>Metazoa</taxon>
        <taxon>Ecdysozoa</taxon>
        <taxon>Arthropoda</taxon>
        <taxon>Hexapoda</taxon>
        <taxon>Insecta</taxon>
        <taxon>Pterygota</taxon>
        <taxon>Neoptera</taxon>
        <taxon>Endopterygota</taxon>
        <taxon>Lepidoptera</taxon>
        <taxon>Glossata</taxon>
        <taxon>Ditrysia</taxon>
        <taxon>Bombycoidea</taxon>
        <taxon>Lasiocampidae</taxon>
        <taxon>Dendrolimus</taxon>
    </lineage>
</organism>
<protein>
    <submittedName>
        <fullName evidence="1">Uncharacterized protein</fullName>
    </submittedName>
</protein>
<dbReference type="EMBL" id="CM034396">
    <property type="protein sequence ID" value="KAJ0178079.1"/>
    <property type="molecule type" value="Genomic_DNA"/>
</dbReference>
<evidence type="ECO:0000313" key="2">
    <source>
        <dbReference type="Proteomes" id="UP000824533"/>
    </source>
</evidence>
<reference evidence="1 2" key="1">
    <citation type="journal article" date="2021" name="Front. Genet.">
        <title>Chromosome-Level Genome Assembly Reveals Significant Gene Expansion in the Toll and IMD Signaling Pathways of Dendrolimus kikuchii.</title>
        <authorList>
            <person name="Zhou J."/>
            <person name="Wu P."/>
            <person name="Xiong Z."/>
            <person name="Liu N."/>
            <person name="Zhao N."/>
            <person name="Ji M."/>
            <person name="Qiu Y."/>
            <person name="Yang B."/>
        </authorList>
    </citation>
    <scope>NUCLEOTIDE SEQUENCE [LARGE SCALE GENOMIC DNA]</scope>
    <source>
        <strain evidence="1">Ann1</strain>
    </source>
</reference>
<sequence>MLILLLLNLLGEKDTQALYVEEGYQDLLNGNLTDLSYMYLSNDSDEENETDSAPPQRHLDREYEEYLFDANPEDCDLLEYNLLTKKVVNISRRGIPNRHLIENYGWYGGGWSWRDLSDAMYRPFWVNHEVIKKQKLIDLCIQFLIHIRLLLRHYQHVVRIDVDIRDIQAQIREVYSQEQPCDFVTKRSNTESTP</sequence>
<proteinExistence type="predicted"/>
<gene>
    <name evidence="1" type="ORF">K1T71_005902</name>
</gene>
<accession>A0ACC1D288</accession>
<dbReference type="Proteomes" id="UP000824533">
    <property type="component" value="Linkage Group LG10"/>
</dbReference>
<keyword evidence="2" id="KW-1185">Reference proteome</keyword>
<comment type="caution">
    <text evidence="1">The sequence shown here is derived from an EMBL/GenBank/DDBJ whole genome shotgun (WGS) entry which is preliminary data.</text>
</comment>